<dbReference type="Proteomes" id="UP000541583">
    <property type="component" value="Unassembled WGS sequence"/>
</dbReference>
<evidence type="ECO:0000313" key="2">
    <source>
        <dbReference type="Proteomes" id="UP000541583"/>
    </source>
</evidence>
<evidence type="ECO:0000313" key="1">
    <source>
        <dbReference type="EMBL" id="MBB6110120.1"/>
    </source>
</evidence>
<name>A0ABR6PK23_9SPHI</name>
<dbReference type="EMBL" id="JACHCB010000006">
    <property type="protein sequence ID" value="MBB6110120.1"/>
    <property type="molecule type" value="Genomic_DNA"/>
</dbReference>
<keyword evidence="2" id="KW-1185">Reference proteome</keyword>
<dbReference type="RefSeq" id="WP_175614121.1">
    <property type="nucleotide sequence ID" value="NZ_FTMG01000008.1"/>
</dbReference>
<sequence length="230" mass="26096">MLKVITLFIALLFYFNTGFAQETVVRKHRLTDQVTERISVLKSDKSTRQGLYQAVTEKDIAVASGSFDHDKKTGLWHFYDPQGQLLQNYDYTKKALLFEAPEDTTSNLRYFVDKTLTDTDRTAKPVKAGGRYFGYIPYLKMFKLPEDLMGISRAASYVAIELLVSPGGRLADFKVHLFSGLNYHKVFNMSTDMPNEEDKIFIPATVNGDPIGCRIMIKCWINNDGGLELP</sequence>
<accession>A0ABR6PK23</accession>
<reference evidence="1 2" key="1">
    <citation type="submission" date="2020-08" db="EMBL/GenBank/DDBJ databases">
        <title>Genomic Encyclopedia of Type Strains, Phase IV (KMG-V): Genome sequencing to study the core and pangenomes of soil and plant-associated prokaryotes.</title>
        <authorList>
            <person name="Whitman W."/>
        </authorList>
    </citation>
    <scope>NUCLEOTIDE SEQUENCE [LARGE SCALE GENOMIC DNA]</scope>
    <source>
        <strain evidence="1 2">ANJLi2</strain>
    </source>
</reference>
<proteinExistence type="predicted"/>
<gene>
    <name evidence="1" type="ORF">HDF23_002876</name>
</gene>
<organism evidence="1 2">
    <name type="scientific">Mucilaginibacter lappiensis</name>
    <dbReference type="NCBI Taxonomy" id="354630"/>
    <lineage>
        <taxon>Bacteria</taxon>
        <taxon>Pseudomonadati</taxon>
        <taxon>Bacteroidota</taxon>
        <taxon>Sphingobacteriia</taxon>
        <taxon>Sphingobacteriales</taxon>
        <taxon>Sphingobacteriaceae</taxon>
        <taxon>Mucilaginibacter</taxon>
    </lineage>
</organism>
<protein>
    <submittedName>
        <fullName evidence="1">Uncharacterized protein</fullName>
    </submittedName>
</protein>
<comment type="caution">
    <text evidence="1">The sequence shown here is derived from an EMBL/GenBank/DDBJ whole genome shotgun (WGS) entry which is preliminary data.</text>
</comment>